<dbReference type="RefSeq" id="WP_077865601.1">
    <property type="nucleotide sequence ID" value="NZ_LZYZ01000004.1"/>
</dbReference>
<dbReference type="SMART" id="SM00793">
    <property type="entry name" value="AgrB"/>
    <property type="match status" value="1"/>
</dbReference>
<evidence type="ECO:0000313" key="10">
    <source>
        <dbReference type="Proteomes" id="UP000191154"/>
    </source>
</evidence>
<dbReference type="GO" id="GO:0008233">
    <property type="term" value="F:peptidase activity"/>
    <property type="evidence" value="ECO:0007669"/>
    <property type="project" value="UniProtKB-KW"/>
</dbReference>
<evidence type="ECO:0000256" key="8">
    <source>
        <dbReference type="SAM" id="Phobius"/>
    </source>
</evidence>
<feature type="transmembrane region" description="Helical" evidence="8">
    <location>
        <begin position="42"/>
        <end position="65"/>
    </location>
</feature>
<dbReference type="GO" id="GO:0009372">
    <property type="term" value="P:quorum sensing"/>
    <property type="evidence" value="ECO:0007669"/>
    <property type="project" value="UniProtKB-KW"/>
</dbReference>
<feature type="transmembrane region" description="Helical" evidence="8">
    <location>
        <begin position="138"/>
        <end position="155"/>
    </location>
</feature>
<keyword evidence="6 8" id="KW-1133">Transmembrane helix</keyword>
<feature type="transmembrane region" description="Helical" evidence="8">
    <location>
        <begin position="167"/>
        <end position="186"/>
    </location>
</feature>
<dbReference type="AlphaFoldDB" id="A0A1S8N679"/>
<feature type="transmembrane region" description="Helical" evidence="8">
    <location>
        <begin position="108"/>
        <end position="126"/>
    </location>
</feature>
<protein>
    <submittedName>
        <fullName evidence="9">Putative AgrB-like protein</fullName>
        <ecNumber evidence="9">3.4.-.-</ecNumber>
    </submittedName>
</protein>
<keyword evidence="1" id="KW-1003">Cell membrane</keyword>
<evidence type="ECO:0000256" key="2">
    <source>
        <dbReference type="ARBA" id="ARBA00022654"/>
    </source>
</evidence>
<dbReference type="STRING" id="169679.CSACC_05740"/>
<reference evidence="9 10" key="1">
    <citation type="submission" date="2016-05" db="EMBL/GenBank/DDBJ databases">
        <title>Microbial solvent formation.</title>
        <authorList>
            <person name="Poehlein A."/>
            <person name="Montoya Solano J.D."/>
            <person name="Flitsch S."/>
            <person name="Krabben P."/>
            <person name="Duerre P."/>
            <person name="Daniel R."/>
        </authorList>
    </citation>
    <scope>NUCLEOTIDE SEQUENCE [LARGE SCALE GENOMIC DNA]</scope>
    <source>
        <strain evidence="9 10">L1-8</strain>
    </source>
</reference>
<keyword evidence="7 8" id="KW-0472">Membrane</keyword>
<dbReference type="InterPro" id="IPR006741">
    <property type="entry name" value="AgrB"/>
</dbReference>
<dbReference type="Pfam" id="PF04647">
    <property type="entry name" value="AgrB"/>
    <property type="match status" value="1"/>
</dbReference>
<keyword evidence="4 8" id="KW-0812">Transmembrane</keyword>
<evidence type="ECO:0000256" key="3">
    <source>
        <dbReference type="ARBA" id="ARBA00022670"/>
    </source>
</evidence>
<evidence type="ECO:0000313" key="9">
    <source>
        <dbReference type="EMBL" id="OOM11930.1"/>
    </source>
</evidence>
<evidence type="ECO:0000256" key="7">
    <source>
        <dbReference type="ARBA" id="ARBA00023136"/>
    </source>
</evidence>
<dbReference type="EC" id="3.4.-.-" evidence="9"/>
<proteinExistence type="predicted"/>
<evidence type="ECO:0000256" key="6">
    <source>
        <dbReference type="ARBA" id="ARBA00022989"/>
    </source>
</evidence>
<evidence type="ECO:0000256" key="4">
    <source>
        <dbReference type="ARBA" id="ARBA00022692"/>
    </source>
</evidence>
<keyword evidence="3" id="KW-0645">Protease</keyword>
<dbReference type="EMBL" id="LZYZ01000004">
    <property type="protein sequence ID" value="OOM11930.1"/>
    <property type="molecule type" value="Genomic_DNA"/>
</dbReference>
<name>A0A1S8N679_CLOSA</name>
<gene>
    <name evidence="9" type="ORF">CLOSAC_23580</name>
</gene>
<accession>A0A1S8N679</accession>
<comment type="caution">
    <text evidence="9">The sequence shown here is derived from an EMBL/GenBank/DDBJ whole genome shotgun (WGS) entry which is preliminary data.</text>
</comment>
<organism evidence="9 10">
    <name type="scientific">Clostridium saccharobutylicum</name>
    <dbReference type="NCBI Taxonomy" id="169679"/>
    <lineage>
        <taxon>Bacteria</taxon>
        <taxon>Bacillati</taxon>
        <taxon>Bacillota</taxon>
        <taxon>Clostridia</taxon>
        <taxon>Eubacteriales</taxon>
        <taxon>Clostridiaceae</taxon>
        <taxon>Clostridium</taxon>
    </lineage>
</organism>
<dbReference type="GO" id="GO:0006508">
    <property type="term" value="P:proteolysis"/>
    <property type="evidence" value="ECO:0007669"/>
    <property type="project" value="UniProtKB-KW"/>
</dbReference>
<feature type="transmembrane region" description="Helical" evidence="8">
    <location>
        <begin position="77"/>
        <end position="96"/>
    </location>
</feature>
<sequence length="200" mass="23191">MIKRFSTLICKHLKKNNNSLTKTDLLKMQYTLEVILGDLSKLSLIFIIFLFFNEISLFFLIYAILISTRTLAGGIHCKTYTSCLIVSISYFLSILLFSKSAIQLNTNFYIVFFIISFIITLVYAPCKNEKRPIKNKTTLKVLSLISLTFWSILFFKLSDLKICNCIFLSILIQIFQLIIINIKGVVRNAKIYKYFFSHTT</sequence>
<keyword evidence="5 9" id="KW-0378">Hydrolase</keyword>
<keyword evidence="2" id="KW-0673">Quorum sensing</keyword>
<evidence type="ECO:0000256" key="1">
    <source>
        <dbReference type="ARBA" id="ARBA00022475"/>
    </source>
</evidence>
<evidence type="ECO:0000256" key="5">
    <source>
        <dbReference type="ARBA" id="ARBA00022801"/>
    </source>
</evidence>
<dbReference type="GO" id="GO:0016020">
    <property type="term" value="C:membrane"/>
    <property type="evidence" value="ECO:0007669"/>
    <property type="project" value="InterPro"/>
</dbReference>
<dbReference type="Proteomes" id="UP000191154">
    <property type="component" value="Unassembled WGS sequence"/>
</dbReference>